<dbReference type="RefSeq" id="WP_307413520.1">
    <property type="nucleotide sequence ID" value="NZ_JAUSTW010000013.1"/>
</dbReference>
<evidence type="ECO:0000313" key="2">
    <source>
        <dbReference type="EMBL" id="MDQ0201842.1"/>
    </source>
</evidence>
<keyword evidence="1" id="KW-0472">Membrane</keyword>
<protein>
    <recommendedName>
        <fullName evidence="4">HXXEE domain-containing protein</fullName>
    </recommendedName>
</protein>
<gene>
    <name evidence="2" type="ORF">J2S10_005053</name>
</gene>
<keyword evidence="1" id="KW-0812">Transmembrane</keyword>
<dbReference type="InterPro" id="IPR048147">
    <property type="entry name" value="CBO0543-like"/>
</dbReference>
<evidence type="ECO:0000256" key="1">
    <source>
        <dbReference type="SAM" id="Phobius"/>
    </source>
</evidence>
<organism evidence="2 3">
    <name type="scientific">Neobacillus ginsengisoli</name>
    <dbReference type="NCBI Taxonomy" id="904295"/>
    <lineage>
        <taxon>Bacteria</taxon>
        <taxon>Bacillati</taxon>
        <taxon>Bacillota</taxon>
        <taxon>Bacilli</taxon>
        <taxon>Bacillales</taxon>
        <taxon>Bacillaceae</taxon>
        <taxon>Neobacillus</taxon>
    </lineage>
</organism>
<sequence length="174" mass="20821">MNVMLFILYIFIGWKFGNWKDFNKYYSTLLFLIIGDFLYQFILFNHSMWEFHPRGSIDYSLKLNHTLIALGKMLIQYPVTIAVFLGRMSSERKKQVLMIVLWIGIYAITEGIAHITGVLIYHNGWNIWWDIAFNVMMFPMLLLHYKRPFIAWILVVPIVLGLWWIFDVPFYVLK</sequence>
<feature type="transmembrane region" description="Helical" evidence="1">
    <location>
        <begin position="149"/>
        <end position="166"/>
    </location>
</feature>
<keyword evidence="3" id="KW-1185">Reference proteome</keyword>
<feature type="transmembrane region" description="Helical" evidence="1">
    <location>
        <begin position="97"/>
        <end position="121"/>
    </location>
</feature>
<proteinExistence type="predicted"/>
<keyword evidence="1" id="KW-1133">Transmembrane helix</keyword>
<name>A0ABT9Y200_9BACI</name>
<comment type="caution">
    <text evidence="2">The sequence shown here is derived from an EMBL/GenBank/DDBJ whole genome shotgun (WGS) entry which is preliminary data.</text>
</comment>
<dbReference type="NCBIfam" id="NF041644">
    <property type="entry name" value="CBO0543_fam"/>
    <property type="match status" value="1"/>
</dbReference>
<feature type="transmembrane region" description="Helical" evidence="1">
    <location>
        <begin position="25"/>
        <end position="43"/>
    </location>
</feature>
<accession>A0ABT9Y200</accession>
<dbReference type="EMBL" id="JAUSTW010000013">
    <property type="protein sequence ID" value="MDQ0201842.1"/>
    <property type="molecule type" value="Genomic_DNA"/>
</dbReference>
<dbReference type="Proteomes" id="UP001224122">
    <property type="component" value="Unassembled WGS sequence"/>
</dbReference>
<evidence type="ECO:0008006" key="4">
    <source>
        <dbReference type="Google" id="ProtNLM"/>
    </source>
</evidence>
<feature type="transmembrane region" description="Helical" evidence="1">
    <location>
        <begin position="63"/>
        <end position="85"/>
    </location>
</feature>
<feature type="transmembrane region" description="Helical" evidence="1">
    <location>
        <begin position="127"/>
        <end position="144"/>
    </location>
</feature>
<reference evidence="2 3" key="1">
    <citation type="submission" date="2023-07" db="EMBL/GenBank/DDBJ databases">
        <title>Genomic Encyclopedia of Type Strains, Phase IV (KMG-IV): sequencing the most valuable type-strain genomes for metagenomic binning, comparative biology and taxonomic classification.</title>
        <authorList>
            <person name="Goeker M."/>
        </authorList>
    </citation>
    <scope>NUCLEOTIDE SEQUENCE [LARGE SCALE GENOMIC DNA]</scope>
    <source>
        <strain evidence="2 3">DSM 27594</strain>
    </source>
</reference>
<evidence type="ECO:0000313" key="3">
    <source>
        <dbReference type="Proteomes" id="UP001224122"/>
    </source>
</evidence>